<evidence type="ECO:0000256" key="7">
    <source>
        <dbReference type="ARBA" id="ARBA00022795"/>
    </source>
</evidence>
<evidence type="ECO:0000256" key="9">
    <source>
        <dbReference type="ARBA" id="ARBA00023134"/>
    </source>
</evidence>
<name>A0A5C5Q5X0_9PSED</name>
<evidence type="ECO:0000256" key="1">
    <source>
        <dbReference type="ARBA" id="ARBA00004413"/>
    </source>
</evidence>
<keyword evidence="18" id="KW-1185">Reference proteome</keyword>
<evidence type="ECO:0000256" key="13">
    <source>
        <dbReference type="ARBA" id="ARBA00030866"/>
    </source>
</evidence>
<keyword evidence="17" id="KW-0282">Flagellum</keyword>
<dbReference type="GO" id="GO:0044781">
    <property type="term" value="P:bacterial-type flagellum organization"/>
    <property type="evidence" value="ECO:0007669"/>
    <property type="project" value="UniProtKB-KW"/>
</dbReference>
<dbReference type="GO" id="GO:0006614">
    <property type="term" value="P:SRP-dependent cotranslational protein targeting to membrane"/>
    <property type="evidence" value="ECO:0007669"/>
    <property type="project" value="InterPro"/>
</dbReference>
<evidence type="ECO:0000313" key="18">
    <source>
        <dbReference type="Proteomes" id="UP000182858"/>
    </source>
</evidence>
<dbReference type="SMART" id="SM00382">
    <property type="entry name" value="AAA"/>
    <property type="match status" value="1"/>
</dbReference>
<evidence type="ECO:0000256" key="10">
    <source>
        <dbReference type="ARBA" id="ARBA00023136"/>
    </source>
</evidence>
<dbReference type="InterPro" id="IPR027417">
    <property type="entry name" value="P-loop_NTPase"/>
</dbReference>
<evidence type="ECO:0000256" key="5">
    <source>
        <dbReference type="ARBA" id="ARBA00022475"/>
    </source>
</evidence>
<dbReference type="InterPro" id="IPR000897">
    <property type="entry name" value="SRP54_GTPase_dom"/>
</dbReference>
<comment type="similarity">
    <text evidence="2">Belongs to the GTP-binding SRP family.</text>
</comment>
<reference evidence="17 19" key="2">
    <citation type="submission" date="2019-06" db="EMBL/GenBank/DDBJ databases">
        <title>Pseudomonas bimorpha sp. nov. isolated from bovine raw milk and skim milk concentrate.</title>
        <authorList>
            <person name="Hofmann K."/>
            <person name="Huptas C."/>
            <person name="Doll E."/>
            <person name="Scherer S."/>
            <person name="Wenning M."/>
        </authorList>
    </citation>
    <scope>NUCLEOTIDE SEQUENCE [LARGE SCALE GENOMIC DNA]</scope>
    <source>
        <strain evidence="17 19">DSM 17835</strain>
    </source>
</reference>
<keyword evidence="9" id="KW-0342">GTP-binding</keyword>
<comment type="function">
    <text evidence="12">Necessary for flagellar biosynthesis. May be involved in translocation of the flagellum.</text>
</comment>
<keyword evidence="5" id="KW-1003">Cell membrane</keyword>
<dbReference type="AlphaFoldDB" id="A0A5C5Q5X0"/>
<dbReference type="PANTHER" id="PTHR43134:SF3">
    <property type="entry name" value="FLAGELLAR BIOSYNTHESIS PROTEIN FLHF"/>
    <property type="match status" value="1"/>
</dbReference>
<evidence type="ECO:0000313" key="19">
    <source>
        <dbReference type="Proteomes" id="UP000317951"/>
    </source>
</evidence>
<dbReference type="Gene3D" id="1.20.120.1380">
    <property type="entry name" value="Flagellar FlhF biosynthesis protein, N domain"/>
    <property type="match status" value="1"/>
</dbReference>
<protein>
    <recommendedName>
        <fullName evidence="3">Flagellar biosynthesis protein FlhF</fullName>
    </recommendedName>
    <alternativeName>
        <fullName evidence="13">Flagella-associated GTP-binding protein</fullName>
    </alternativeName>
</protein>
<dbReference type="Proteomes" id="UP000317951">
    <property type="component" value="Unassembled WGS sequence"/>
</dbReference>
<keyword evidence="4" id="KW-0813">Transport</keyword>
<dbReference type="GO" id="GO:0005047">
    <property type="term" value="F:signal recognition particle binding"/>
    <property type="evidence" value="ECO:0007669"/>
    <property type="project" value="TreeGrafter"/>
</dbReference>
<keyword evidence="10" id="KW-0472">Membrane</keyword>
<evidence type="ECO:0000256" key="11">
    <source>
        <dbReference type="ARBA" id="ARBA00023225"/>
    </source>
</evidence>
<keyword evidence="6" id="KW-0547">Nucleotide-binding</keyword>
<keyword evidence="7" id="KW-1005">Bacterial flagellum biogenesis</keyword>
<evidence type="ECO:0000256" key="4">
    <source>
        <dbReference type="ARBA" id="ARBA00022448"/>
    </source>
</evidence>
<dbReference type="SUPFAM" id="SSF52540">
    <property type="entry name" value="P-loop containing nucleoside triphosphate hydrolases"/>
    <property type="match status" value="1"/>
</dbReference>
<reference evidence="16 18" key="1">
    <citation type="submission" date="2016-10" db="EMBL/GenBank/DDBJ databases">
        <authorList>
            <person name="Varghese N."/>
            <person name="Submissions S."/>
        </authorList>
    </citation>
    <scope>NUCLEOTIDE SEQUENCE [LARGE SCALE GENOMIC DNA]</scope>
    <source>
        <strain evidence="16 18">DSM 17835</strain>
    </source>
</reference>
<dbReference type="GO" id="GO:0015031">
    <property type="term" value="P:protein transport"/>
    <property type="evidence" value="ECO:0007669"/>
    <property type="project" value="UniProtKB-KW"/>
</dbReference>
<dbReference type="EMBL" id="VFET01000035">
    <property type="protein sequence ID" value="TWS00868.1"/>
    <property type="molecule type" value="Genomic_DNA"/>
</dbReference>
<dbReference type="Proteomes" id="UP000182858">
    <property type="component" value="Chromosome I"/>
</dbReference>
<evidence type="ECO:0000259" key="14">
    <source>
        <dbReference type="SMART" id="SM00382"/>
    </source>
</evidence>
<dbReference type="GeneID" id="78557116"/>
<evidence type="ECO:0000256" key="3">
    <source>
        <dbReference type="ARBA" id="ARBA00014919"/>
    </source>
</evidence>
<feature type="domain" description="AAA+ ATPase" evidence="14">
    <location>
        <begin position="143"/>
        <end position="279"/>
    </location>
</feature>
<keyword evidence="17" id="KW-0966">Cell projection</keyword>
<dbReference type="RefSeq" id="WP_010567374.1">
    <property type="nucleotide sequence ID" value="NZ_LT629689.1"/>
</dbReference>
<dbReference type="InterPro" id="IPR003593">
    <property type="entry name" value="AAA+_ATPase"/>
</dbReference>
<dbReference type="FunFam" id="3.40.50.300:FF:000695">
    <property type="entry name" value="Flagellar biosynthesis regulator FlhF"/>
    <property type="match status" value="1"/>
</dbReference>
<gene>
    <name evidence="17" type="ORF">FIV36_27465</name>
    <name evidence="16" type="ORF">SAMN05216591_5828</name>
</gene>
<accession>A0A5C5Q5X0</accession>
<feature type="domain" description="SRP54-type proteins GTP-binding" evidence="15">
    <location>
        <begin position="144"/>
        <end position="342"/>
    </location>
</feature>
<evidence type="ECO:0000256" key="8">
    <source>
        <dbReference type="ARBA" id="ARBA00022927"/>
    </source>
</evidence>
<sequence length="593" mass="64189">MSAQRFIGANSRDAMNQVRFALGEDALILSSRMTDAGVEIMAQADTPPAPAPQRPTPDLAALSERLLGEIEDMRQLIHTRAQPSPLLKWLLDAGFSASLSTQLLGHNPPQSPDATPARLKAWLAQRIDSQLNQLADEADLFNAPTVIAVVGPTGVGKTTTTAKLAARYVMRHGPGDVALVATDSFRIGAHEQLKIYAQLLGVELHALAPDAPLGPLLGRLADKRLVIIDTVGTSQRDRRLVTHIQQLGNSGRAVRLMLVLNAASHGDTLDDVLHTYRDAAHTAGCRLDDCIVSKCDEAARLGPVLDSLIRHGLRLNYLSAGQRVPEDLQLPGASDFLQQALDVSLPSRFASAPAPSAGPHLDALVRGLLGQRKALLALCASLAVHIDGFASLMALQPDACLSEPTPCALLAITTRSSLRVVHEGERQRLGNLAGRGEAFGIRELRYRNHHARLTLRHLPVELNDAARRAWFGTVQDSHSGQHLGHRYWLAEDQRDLNEQAAELVQALKHEELVSLTAHGSARLLNLHPDLPGELRRSLANSLASAALRLTHANEDWAFQARAQLLGLLPKKPRGHAREILDGLLYVSVVMSSL</sequence>
<evidence type="ECO:0000313" key="16">
    <source>
        <dbReference type="EMBL" id="SDG36549.1"/>
    </source>
</evidence>
<dbReference type="GO" id="GO:0005886">
    <property type="term" value="C:plasma membrane"/>
    <property type="evidence" value="ECO:0007669"/>
    <property type="project" value="UniProtKB-SubCell"/>
</dbReference>
<dbReference type="GO" id="GO:0005525">
    <property type="term" value="F:GTP binding"/>
    <property type="evidence" value="ECO:0007669"/>
    <property type="project" value="UniProtKB-KW"/>
</dbReference>
<dbReference type="Pfam" id="PF00448">
    <property type="entry name" value="SRP54"/>
    <property type="match status" value="1"/>
</dbReference>
<keyword evidence="11" id="KW-1006">Bacterial flagellum protein export</keyword>
<dbReference type="PANTHER" id="PTHR43134">
    <property type="entry name" value="SIGNAL RECOGNITION PARTICLE RECEPTOR SUBUNIT ALPHA"/>
    <property type="match status" value="1"/>
</dbReference>
<comment type="subcellular location">
    <subcellularLocation>
        <location evidence="1">Cell membrane</location>
        <topology evidence="1">Peripheral membrane protein</topology>
        <orientation evidence="1">Cytoplasmic side</orientation>
    </subcellularLocation>
</comment>
<dbReference type="Gene3D" id="3.40.50.300">
    <property type="entry name" value="P-loop containing nucleotide triphosphate hydrolases"/>
    <property type="match status" value="1"/>
</dbReference>
<evidence type="ECO:0000256" key="12">
    <source>
        <dbReference type="ARBA" id="ARBA00025337"/>
    </source>
</evidence>
<dbReference type="GO" id="GO:0003924">
    <property type="term" value="F:GTPase activity"/>
    <property type="evidence" value="ECO:0007669"/>
    <property type="project" value="InterPro"/>
</dbReference>
<evidence type="ECO:0000256" key="6">
    <source>
        <dbReference type="ARBA" id="ARBA00022741"/>
    </source>
</evidence>
<dbReference type="CDD" id="cd17873">
    <property type="entry name" value="FlhF"/>
    <property type="match status" value="1"/>
</dbReference>
<keyword evidence="8" id="KW-0653">Protein transport</keyword>
<dbReference type="SMART" id="SM00962">
    <property type="entry name" value="SRP54"/>
    <property type="match status" value="1"/>
</dbReference>
<dbReference type="OrthoDB" id="9778554at2"/>
<proteinExistence type="inferred from homology"/>
<evidence type="ECO:0000259" key="15">
    <source>
        <dbReference type="SMART" id="SM00962"/>
    </source>
</evidence>
<evidence type="ECO:0000256" key="2">
    <source>
        <dbReference type="ARBA" id="ARBA00008531"/>
    </source>
</evidence>
<evidence type="ECO:0000313" key="17">
    <source>
        <dbReference type="EMBL" id="TWS00868.1"/>
    </source>
</evidence>
<dbReference type="EMBL" id="LT629689">
    <property type="protein sequence ID" value="SDG36549.1"/>
    <property type="molecule type" value="Genomic_DNA"/>
</dbReference>
<dbReference type="InterPro" id="IPR047040">
    <property type="entry name" value="FlhF__GTPase_dom"/>
</dbReference>
<organism evidence="17 19">
    <name type="scientific">Pseudomonas extremaustralis</name>
    <dbReference type="NCBI Taxonomy" id="359110"/>
    <lineage>
        <taxon>Bacteria</taxon>
        <taxon>Pseudomonadati</taxon>
        <taxon>Pseudomonadota</taxon>
        <taxon>Gammaproteobacteria</taxon>
        <taxon>Pseudomonadales</taxon>
        <taxon>Pseudomonadaceae</taxon>
        <taxon>Pseudomonas</taxon>
    </lineage>
</organism>
<keyword evidence="17" id="KW-0969">Cilium</keyword>